<dbReference type="AlphaFoldDB" id="A0A4P7NIU9"/>
<dbReference type="Proteomes" id="UP000294847">
    <property type="component" value="Chromosome 4"/>
</dbReference>
<proteinExistence type="predicted"/>
<feature type="region of interest" description="Disordered" evidence="1">
    <location>
        <begin position="1"/>
        <end position="26"/>
    </location>
</feature>
<sequence>MALDPALRATRRKLDGEKEIKAQPAPPPPRIPIIVVLAGDTDVEVKASLYGTRSLEALSRN</sequence>
<evidence type="ECO:0000313" key="3">
    <source>
        <dbReference type="Proteomes" id="UP000294847"/>
    </source>
</evidence>
<accession>A0A4P7NIU9</accession>
<reference evidence="2 3" key="1">
    <citation type="journal article" date="2019" name="Mol. Biol. Evol.">
        <title>Blast fungal genomes show frequent chromosomal changes, gene gains and losses, and effector gene turnover.</title>
        <authorList>
            <person name="Gomez Luciano L.B."/>
            <person name="Jason Tsai I."/>
            <person name="Chuma I."/>
            <person name="Tosa Y."/>
            <person name="Chen Y.H."/>
            <person name="Li J.Y."/>
            <person name="Li M.Y."/>
            <person name="Jade Lu M.Y."/>
            <person name="Nakayashiki H."/>
            <person name="Li W.H."/>
        </authorList>
    </citation>
    <scope>NUCLEOTIDE SEQUENCE [LARGE SCALE GENOMIC DNA]</scope>
    <source>
        <strain evidence="2">MZ5-1-6</strain>
    </source>
</reference>
<protein>
    <submittedName>
        <fullName evidence="2">Uncharacterized protein</fullName>
    </submittedName>
</protein>
<gene>
    <name evidence="2" type="ORF">PoMZ_08900</name>
</gene>
<name>A0A4P7NIU9_PYROR</name>
<evidence type="ECO:0000256" key="1">
    <source>
        <dbReference type="SAM" id="MobiDB-lite"/>
    </source>
</evidence>
<feature type="compositionally biased region" description="Basic and acidic residues" evidence="1">
    <location>
        <begin position="12"/>
        <end position="21"/>
    </location>
</feature>
<evidence type="ECO:0000313" key="2">
    <source>
        <dbReference type="EMBL" id="QBZ61939.1"/>
    </source>
</evidence>
<dbReference type="EMBL" id="CP034207">
    <property type="protein sequence ID" value="QBZ61939.1"/>
    <property type="molecule type" value="Genomic_DNA"/>
</dbReference>
<organism evidence="2 3">
    <name type="scientific">Pyricularia oryzae</name>
    <name type="common">Rice blast fungus</name>
    <name type="synonym">Magnaporthe oryzae</name>
    <dbReference type="NCBI Taxonomy" id="318829"/>
    <lineage>
        <taxon>Eukaryota</taxon>
        <taxon>Fungi</taxon>
        <taxon>Dikarya</taxon>
        <taxon>Ascomycota</taxon>
        <taxon>Pezizomycotina</taxon>
        <taxon>Sordariomycetes</taxon>
        <taxon>Sordariomycetidae</taxon>
        <taxon>Magnaporthales</taxon>
        <taxon>Pyriculariaceae</taxon>
        <taxon>Pyricularia</taxon>
    </lineage>
</organism>